<feature type="non-terminal residue" evidence="2">
    <location>
        <position position="1"/>
    </location>
</feature>
<comment type="caution">
    <text evidence="2">The sequence shown here is derived from an EMBL/GenBank/DDBJ whole genome shotgun (WGS) entry which is preliminary data.</text>
</comment>
<accession>A0A4Y2H7J0</accession>
<name>A0A4Y2H7J0_ARAVE</name>
<protein>
    <recommendedName>
        <fullName evidence="1">Laminin G domain-containing protein</fullName>
    </recommendedName>
</protein>
<dbReference type="InterPro" id="IPR001791">
    <property type="entry name" value="Laminin_G"/>
</dbReference>
<dbReference type="InterPro" id="IPR013320">
    <property type="entry name" value="ConA-like_dom_sf"/>
</dbReference>
<dbReference type="Proteomes" id="UP000499080">
    <property type="component" value="Unassembled WGS sequence"/>
</dbReference>
<evidence type="ECO:0000313" key="2">
    <source>
        <dbReference type="EMBL" id="GBM62272.1"/>
    </source>
</evidence>
<gene>
    <name evidence="2" type="ORF">AVEN_108756_1</name>
</gene>
<dbReference type="EMBL" id="BGPR01180897">
    <property type="protein sequence ID" value="GBM62272.1"/>
    <property type="molecule type" value="Genomic_DNA"/>
</dbReference>
<evidence type="ECO:0000313" key="3">
    <source>
        <dbReference type="Proteomes" id="UP000499080"/>
    </source>
</evidence>
<reference evidence="2 3" key="1">
    <citation type="journal article" date="2019" name="Sci. Rep.">
        <title>Orb-weaving spider Araneus ventricosus genome elucidates the spidroin gene catalogue.</title>
        <authorList>
            <person name="Kono N."/>
            <person name="Nakamura H."/>
            <person name="Ohtoshi R."/>
            <person name="Moran D.A.P."/>
            <person name="Shinohara A."/>
            <person name="Yoshida Y."/>
            <person name="Fujiwara M."/>
            <person name="Mori M."/>
            <person name="Tomita M."/>
            <person name="Arakawa K."/>
        </authorList>
    </citation>
    <scope>NUCLEOTIDE SEQUENCE [LARGE SCALE GENOMIC DNA]</scope>
</reference>
<dbReference type="Gene3D" id="2.60.120.200">
    <property type="match status" value="1"/>
</dbReference>
<dbReference type="SUPFAM" id="SSF49899">
    <property type="entry name" value="Concanavalin A-like lectins/glucanases"/>
    <property type="match status" value="1"/>
</dbReference>
<dbReference type="AlphaFoldDB" id="A0A4Y2H7J0"/>
<proteinExistence type="predicted"/>
<feature type="domain" description="Laminin G" evidence="1">
    <location>
        <begin position="2"/>
        <end position="50"/>
    </location>
</feature>
<dbReference type="Pfam" id="PF02210">
    <property type="entry name" value="Laminin_G_2"/>
    <property type="match status" value="1"/>
</dbReference>
<evidence type="ECO:0000259" key="1">
    <source>
        <dbReference type="Pfam" id="PF02210"/>
    </source>
</evidence>
<sequence length="69" mass="8015">GQMISLELKGGKVVYQLKFDSRTHIRLETKKKYNTGRWIRVEAATEDSEGSHRFSSVSYDFIACMLWQS</sequence>
<organism evidence="2 3">
    <name type="scientific">Araneus ventricosus</name>
    <name type="common">Orbweaver spider</name>
    <name type="synonym">Epeira ventricosa</name>
    <dbReference type="NCBI Taxonomy" id="182803"/>
    <lineage>
        <taxon>Eukaryota</taxon>
        <taxon>Metazoa</taxon>
        <taxon>Ecdysozoa</taxon>
        <taxon>Arthropoda</taxon>
        <taxon>Chelicerata</taxon>
        <taxon>Arachnida</taxon>
        <taxon>Araneae</taxon>
        <taxon>Araneomorphae</taxon>
        <taxon>Entelegynae</taxon>
        <taxon>Araneoidea</taxon>
        <taxon>Araneidae</taxon>
        <taxon>Araneus</taxon>
    </lineage>
</organism>
<keyword evidence="3" id="KW-1185">Reference proteome</keyword>
<dbReference type="OrthoDB" id="8545473at2759"/>